<evidence type="ECO:0000313" key="5">
    <source>
        <dbReference type="Proteomes" id="UP000524535"/>
    </source>
</evidence>
<keyword evidence="5" id="KW-1185">Reference proteome</keyword>
<dbReference type="AlphaFoldDB" id="A0A7W6V5N5"/>
<dbReference type="EMBL" id="JACIGW010000012">
    <property type="protein sequence ID" value="MBB4351518.1"/>
    <property type="molecule type" value="Genomic_DNA"/>
</dbReference>
<accession>A0A7W6V5N5</accession>
<gene>
    <name evidence="2" type="ORF">GGE31_005257</name>
    <name evidence="1" type="ORF">GGE33_005300</name>
    <name evidence="3" type="ORF">GGE35_005181</name>
</gene>
<evidence type="ECO:0000313" key="4">
    <source>
        <dbReference type="Proteomes" id="UP000520770"/>
    </source>
</evidence>
<proteinExistence type="predicted"/>
<evidence type="ECO:0000313" key="2">
    <source>
        <dbReference type="EMBL" id="MBB4414711.1"/>
    </source>
</evidence>
<organism evidence="3 6">
    <name type="scientific">Aliirhizobium cellulosilyticum</name>
    <dbReference type="NCBI Taxonomy" id="393664"/>
    <lineage>
        <taxon>Bacteria</taxon>
        <taxon>Pseudomonadati</taxon>
        <taxon>Pseudomonadota</taxon>
        <taxon>Alphaproteobacteria</taxon>
        <taxon>Hyphomicrobiales</taxon>
        <taxon>Rhizobiaceae</taxon>
        <taxon>Aliirhizobium</taxon>
    </lineage>
</organism>
<evidence type="ECO:0000313" key="3">
    <source>
        <dbReference type="EMBL" id="MBB4449327.1"/>
    </source>
</evidence>
<sequence>MALGEQAAKLPVAINVVHGNEMGLPGEMVVVIPQAAGIMRMKGGYGAKDIPFLTLIGRSNPHAMPSSAQISTD</sequence>
<comment type="caution">
    <text evidence="3">The sequence shown here is derived from an EMBL/GenBank/DDBJ whole genome shotgun (WGS) entry which is preliminary data.</text>
</comment>
<dbReference type="Proteomes" id="UP000524535">
    <property type="component" value="Unassembled WGS sequence"/>
</dbReference>
<dbReference type="Proteomes" id="UP000576087">
    <property type="component" value="Unassembled WGS sequence"/>
</dbReference>
<dbReference type="RefSeq" id="WP_183829903.1">
    <property type="nucleotide sequence ID" value="NZ_JACIGW010000012.1"/>
</dbReference>
<dbReference type="EMBL" id="JACIGY010000013">
    <property type="protein sequence ID" value="MBB4414711.1"/>
    <property type="molecule type" value="Genomic_DNA"/>
</dbReference>
<evidence type="ECO:0000313" key="6">
    <source>
        <dbReference type="Proteomes" id="UP000576087"/>
    </source>
</evidence>
<dbReference type="EMBL" id="JACIHM010000013">
    <property type="protein sequence ID" value="MBB4449327.1"/>
    <property type="molecule type" value="Genomic_DNA"/>
</dbReference>
<reference evidence="4 5" key="1">
    <citation type="submission" date="2020-08" db="EMBL/GenBank/DDBJ databases">
        <title>Genomic Encyclopedia of Type Strains, Phase IV (KMG-V): Genome sequencing to study the core and pangenomes of soil and plant-associated prokaryotes.</title>
        <authorList>
            <person name="Whitman W."/>
        </authorList>
    </citation>
    <scope>NUCLEOTIDE SEQUENCE [LARGE SCALE GENOMIC DNA]</scope>
    <source>
        <strain evidence="2 5">SEMIA 444</strain>
        <strain evidence="1 4">SEMIA 448</strain>
        <strain evidence="3 6">SEMIA 452</strain>
    </source>
</reference>
<protein>
    <submittedName>
        <fullName evidence="3">Uncharacterized protein</fullName>
    </submittedName>
</protein>
<dbReference type="Proteomes" id="UP000520770">
    <property type="component" value="Unassembled WGS sequence"/>
</dbReference>
<name>A0A7W6V5N5_9HYPH</name>
<evidence type="ECO:0000313" key="1">
    <source>
        <dbReference type="EMBL" id="MBB4351518.1"/>
    </source>
</evidence>